<keyword evidence="8" id="KW-1185">Reference proteome</keyword>
<keyword evidence="2 5" id="KW-0812">Transmembrane</keyword>
<dbReference type="Proteomes" id="UP000005384">
    <property type="component" value="Unassembled WGS sequence"/>
</dbReference>
<evidence type="ECO:0000256" key="4">
    <source>
        <dbReference type="ARBA" id="ARBA00023136"/>
    </source>
</evidence>
<dbReference type="EMBL" id="ADLN01000092">
    <property type="protein sequence ID" value="EHI58680.1"/>
    <property type="molecule type" value="Genomic_DNA"/>
</dbReference>
<protein>
    <recommendedName>
        <fullName evidence="6">DUF1232 domain-containing protein</fullName>
    </recommendedName>
</protein>
<comment type="subcellular location">
    <subcellularLocation>
        <location evidence="1">Endomembrane system</location>
        <topology evidence="1">Multi-pass membrane protein</topology>
    </subcellularLocation>
</comment>
<dbReference type="PATRIC" id="fig|742737.3.peg.3352"/>
<evidence type="ECO:0000256" key="1">
    <source>
        <dbReference type="ARBA" id="ARBA00004127"/>
    </source>
</evidence>
<accession>G5IIP5</accession>
<dbReference type="RefSeq" id="WP_006781353.1">
    <property type="nucleotide sequence ID" value="NZ_CP040506.1"/>
</dbReference>
<evidence type="ECO:0000313" key="8">
    <source>
        <dbReference type="Proteomes" id="UP000005384"/>
    </source>
</evidence>
<evidence type="ECO:0000313" key="7">
    <source>
        <dbReference type="EMBL" id="EHI58680.1"/>
    </source>
</evidence>
<dbReference type="Pfam" id="PF06803">
    <property type="entry name" value="DUF1232"/>
    <property type="match status" value="1"/>
</dbReference>
<sequence length="121" mass="13721">MDLKERAIKLKQDIPAVFLSLKDKDTPVLAKVIAAITVAYALSPIDLVPDFIPVLGYLDDVILLPALIVLTVKLIPKEVWERNRACSAGMWKDGKPKKWYYAVPIIIIWLLLILLIIWKCL</sequence>
<feature type="transmembrane region" description="Helical" evidence="5">
    <location>
        <begin position="99"/>
        <end position="118"/>
    </location>
</feature>
<evidence type="ECO:0000256" key="2">
    <source>
        <dbReference type="ARBA" id="ARBA00022692"/>
    </source>
</evidence>
<evidence type="ECO:0000259" key="6">
    <source>
        <dbReference type="Pfam" id="PF06803"/>
    </source>
</evidence>
<organism evidence="7 8">
    <name type="scientific">Hungatella hathewayi WAL-18680</name>
    <dbReference type="NCBI Taxonomy" id="742737"/>
    <lineage>
        <taxon>Bacteria</taxon>
        <taxon>Bacillati</taxon>
        <taxon>Bacillota</taxon>
        <taxon>Clostridia</taxon>
        <taxon>Lachnospirales</taxon>
        <taxon>Lachnospiraceae</taxon>
        <taxon>Hungatella</taxon>
    </lineage>
</organism>
<evidence type="ECO:0000256" key="5">
    <source>
        <dbReference type="SAM" id="Phobius"/>
    </source>
</evidence>
<keyword evidence="4 5" id="KW-0472">Membrane</keyword>
<name>G5IIP5_9FIRM</name>
<evidence type="ECO:0000256" key="3">
    <source>
        <dbReference type="ARBA" id="ARBA00022989"/>
    </source>
</evidence>
<dbReference type="OrthoDB" id="9800202at2"/>
<dbReference type="AlphaFoldDB" id="G5IIP5"/>
<dbReference type="InterPro" id="IPR010652">
    <property type="entry name" value="DUF1232"/>
</dbReference>
<reference evidence="7 8" key="1">
    <citation type="submission" date="2011-08" db="EMBL/GenBank/DDBJ databases">
        <title>The Genome Sequence of Clostridium hathewayi WAL-18680.</title>
        <authorList>
            <consortium name="The Broad Institute Genome Sequencing Platform"/>
            <person name="Earl A."/>
            <person name="Ward D."/>
            <person name="Feldgarden M."/>
            <person name="Gevers D."/>
            <person name="Finegold S.M."/>
            <person name="Summanen P.H."/>
            <person name="Molitoris D.R."/>
            <person name="Song M."/>
            <person name="Daigneault M."/>
            <person name="Allen-Vercoe E."/>
            <person name="Young S.K."/>
            <person name="Zeng Q."/>
            <person name="Gargeya S."/>
            <person name="Fitzgerald M."/>
            <person name="Haas B."/>
            <person name="Abouelleil A."/>
            <person name="Alvarado L."/>
            <person name="Arachchi H.M."/>
            <person name="Berlin A."/>
            <person name="Brown A."/>
            <person name="Chapman S.B."/>
            <person name="Chen Z."/>
            <person name="Dunbar C."/>
            <person name="Freedman E."/>
            <person name="Gearin G."/>
            <person name="Gellesch M."/>
            <person name="Goldberg J."/>
            <person name="Griggs A."/>
            <person name="Gujja S."/>
            <person name="Heiman D."/>
            <person name="Howarth C."/>
            <person name="Larson L."/>
            <person name="Lui A."/>
            <person name="MacDonald P.J.P."/>
            <person name="Montmayeur A."/>
            <person name="Murphy C."/>
            <person name="Neiman D."/>
            <person name="Pearson M."/>
            <person name="Priest M."/>
            <person name="Roberts A."/>
            <person name="Saif S."/>
            <person name="Shea T."/>
            <person name="Shenoy N."/>
            <person name="Sisk P."/>
            <person name="Stolte C."/>
            <person name="Sykes S."/>
            <person name="Wortman J."/>
            <person name="Nusbaum C."/>
            <person name="Birren B."/>
        </authorList>
    </citation>
    <scope>NUCLEOTIDE SEQUENCE [LARGE SCALE GENOMIC DNA]</scope>
    <source>
        <strain evidence="7 8">WAL-18680</strain>
    </source>
</reference>
<comment type="caution">
    <text evidence="7">The sequence shown here is derived from an EMBL/GenBank/DDBJ whole genome shotgun (WGS) entry which is preliminary data.</text>
</comment>
<proteinExistence type="predicted"/>
<gene>
    <name evidence="7" type="ORF">HMPREF9473_03373</name>
</gene>
<dbReference type="GO" id="GO:0012505">
    <property type="term" value="C:endomembrane system"/>
    <property type="evidence" value="ECO:0007669"/>
    <property type="project" value="UniProtKB-SubCell"/>
</dbReference>
<feature type="domain" description="DUF1232" evidence="6">
    <location>
        <begin position="30"/>
        <end position="65"/>
    </location>
</feature>
<dbReference type="HOGENOM" id="CLU_139031_0_0_9"/>
<keyword evidence="3 5" id="KW-1133">Transmembrane helix</keyword>